<gene>
    <name evidence="12" type="primary">dcuR</name>
    <name evidence="12" type="ORF">SCTVLC_0866</name>
</gene>
<dbReference type="InterPro" id="IPR024187">
    <property type="entry name" value="Sig_transdc_resp-reg_cit/mal"/>
</dbReference>
<evidence type="ECO:0000256" key="4">
    <source>
        <dbReference type="ARBA" id="ARBA00023012"/>
    </source>
</evidence>
<keyword evidence="4 9" id="KW-0902">Two-component regulatory system</keyword>
<dbReference type="CDD" id="cd19925">
    <property type="entry name" value="REC_citrate_TCS"/>
    <property type="match status" value="1"/>
</dbReference>
<proteinExistence type="predicted"/>
<dbReference type="PROSITE" id="PS50110">
    <property type="entry name" value="RESPONSE_REGULATORY"/>
    <property type="match status" value="1"/>
</dbReference>
<dbReference type="InterPro" id="IPR001789">
    <property type="entry name" value="Sig_transdc_resp-reg_receiver"/>
</dbReference>
<dbReference type="InterPro" id="IPR051271">
    <property type="entry name" value="2C-system_Tx_regulators"/>
</dbReference>
<dbReference type="NCBIfam" id="NF007750">
    <property type="entry name" value="PRK10430.1"/>
    <property type="match status" value="1"/>
</dbReference>
<dbReference type="PIRSF" id="PIRSF006171">
    <property type="entry name" value="RR_citrat_malat"/>
    <property type="match status" value="1"/>
</dbReference>
<dbReference type="AlphaFoldDB" id="A0A068RAB6"/>
<keyword evidence="3 10" id="KW-0597">Phosphoprotein</keyword>
<evidence type="ECO:0000256" key="9">
    <source>
        <dbReference type="PIRNR" id="PIRNR006171"/>
    </source>
</evidence>
<dbReference type="Pfam" id="PF00072">
    <property type="entry name" value="Response_reg"/>
    <property type="match status" value="1"/>
</dbReference>
<organism evidence="12">
    <name type="scientific">Serratia symbiotica SCt-VLC</name>
    <dbReference type="NCBI Taxonomy" id="1347341"/>
    <lineage>
        <taxon>Bacteria</taxon>
        <taxon>Pseudomonadati</taxon>
        <taxon>Pseudomonadota</taxon>
        <taxon>Gammaproteobacteria</taxon>
        <taxon>Enterobacterales</taxon>
        <taxon>Yersiniaceae</taxon>
        <taxon>Serratia</taxon>
        <taxon>Serratia symbiotica</taxon>
    </lineage>
</organism>
<sequence length="247" mass="27534">MINVLIVDDDLRVAELNKYYLSQVSGFQCQAMVATLSQARTLLADASVSIDLVLLDIYMQQDNGLDLLPSLRKLGEKTDVIVISSASDVNTIQKALHYGVVDYLIKPFQFSRFREALSNYQQQSQILAQREFSQADVDSLLRRQPSPQAGNKLPKGLTSITLSTVCEWIEQQHNHEFSTDNLANAIGISRVSCRKYLIYLAEIAILSTRILYGTTGRPVYQAESDRGAARILPANIVNRRIENPAGS</sequence>
<dbReference type="EMBL" id="FR904232">
    <property type="protein sequence ID" value="CDG47612.1"/>
    <property type="molecule type" value="Genomic_DNA"/>
</dbReference>
<reference evidence="12" key="1">
    <citation type="submission" date="2013-06" db="EMBL/GenBank/DDBJ databases">
        <authorList>
            <person name="Mazano-Marin A."/>
        </authorList>
    </citation>
    <scope>NUCLEOTIDE SEQUENCE</scope>
    <source>
        <strain evidence="12">SCt-VLC</strain>
    </source>
</reference>
<keyword evidence="2 9" id="KW-0963">Cytoplasm</keyword>
<evidence type="ECO:0000256" key="2">
    <source>
        <dbReference type="ARBA" id="ARBA00022490"/>
    </source>
</evidence>
<dbReference type="GO" id="GO:0005737">
    <property type="term" value="C:cytoplasm"/>
    <property type="evidence" value="ECO:0007669"/>
    <property type="project" value="UniProtKB-SubCell"/>
</dbReference>
<dbReference type="PANTHER" id="PTHR45526">
    <property type="entry name" value="TRANSCRIPTIONAL REGULATORY PROTEIN DPIA"/>
    <property type="match status" value="1"/>
</dbReference>
<feature type="domain" description="Response regulatory" evidence="11">
    <location>
        <begin position="3"/>
        <end position="121"/>
    </location>
</feature>
<protein>
    <recommendedName>
        <fullName evidence="9">Transcriptional regulatory protein</fullName>
    </recommendedName>
</protein>
<keyword evidence="6 9" id="KW-0238">DNA-binding</keyword>
<dbReference type="RefSeq" id="WP_061770137.1">
    <property type="nucleotide sequence ID" value="NZ_FR904232.1"/>
</dbReference>
<dbReference type="PANTHER" id="PTHR45526:SF1">
    <property type="entry name" value="TRANSCRIPTIONAL REGULATORY PROTEIN DCUR-RELATED"/>
    <property type="match status" value="1"/>
</dbReference>
<accession>A0A068RAB6</accession>
<comment type="subcellular location">
    <subcellularLocation>
        <location evidence="1 9">Cytoplasm</location>
    </subcellularLocation>
</comment>
<evidence type="ECO:0000313" key="12">
    <source>
        <dbReference type="EMBL" id="CDG47612.1"/>
    </source>
</evidence>
<dbReference type="Gene3D" id="3.40.50.2300">
    <property type="match status" value="1"/>
</dbReference>
<evidence type="ECO:0000259" key="11">
    <source>
        <dbReference type="PROSITE" id="PS50110"/>
    </source>
</evidence>
<reference evidence="12" key="2">
    <citation type="journal article" date="2014" name="Genome Biol. Evol.">
        <title>Settling down: the genome of Serratia symbiotica from the aphid Cinara tujafilina zooms in on the process of accommodation to a cooperative intracellular life.</title>
        <authorList>
            <person name="Manzano-Marin A."/>
            <person name="Latorre A."/>
        </authorList>
    </citation>
    <scope>NUCLEOTIDE SEQUENCE</scope>
    <source>
        <strain evidence="12">SCt-VLC</strain>
    </source>
</reference>
<evidence type="ECO:0000256" key="1">
    <source>
        <dbReference type="ARBA" id="ARBA00004496"/>
    </source>
</evidence>
<evidence type="ECO:0000256" key="7">
    <source>
        <dbReference type="ARBA" id="ARBA00023159"/>
    </source>
</evidence>
<evidence type="ECO:0000256" key="8">
    <source>
        <dbReference type="ARBA" id="ARBA00023163"/>
    </source>
</evidence>
<evidence type="ECO:0000256" key="5">
    <source>
        <dbReference type="ARBA" id="ARBA00023015"/>
    </source>
</evidence>
<dbReference type="GO" id="GO:0003700">
    <property type="term" value="F:DNA-binding transcription factor activity"/>
    <property type="evidence" value="ECO:0007669"/>
    <property type="project" value="InterPro"/>
</dbReference>
<evidence type="ECO:0000256" key="6">
    <source>
        <dbReference type="ARBA" id="ARBA00023125"/>
    </source>
</evidence>
<dbReference type="GO" id="GO:0003677">
    <property type="term" value="F:DNA binding"/>
    <property type="evidence" value="ECO:0007669"/>
    <property type="project" value="UniProtKB-KW"/>
</dbReference>
<keyword evidence="8 9" id="KW-0804">Transcription</keyword>
<dbReference type="SMART" id="SM00448">
    <property type="entry name" value="REC"/>
    <property type="match status" value="1"/>
</dbReference>
<dbReference type="GO" id="GO:0000156">
    <property type="term" value="F:phosphorelay response regulator activity"/>
    <property type="evidence" value="ECO:0007669"/>
    <property type="project" value="TreeGrafter"/>
</dbReference>
<evidence type="ECO:0000256" key="10">
    <source>
        <dbReference type="PROSITE-ProRule" id="PRU00169"/>
    </source>
</evidence>
<feature type="modified residue" description="4-aspartylphosphate" evidence="10">
    <location>
        <position position="56"/>
    </location>
</feature>
<keyword evidence="7 9" id="KW-0010">Activator</keyword>
<dbReference type="OrthoDB" id="9796655at2"/>
<evidence type="ECO:0000256" key="3">
    <source>
        <dbReference type="ARBA" id="ARBA00022553"/>
    </source>
</evidence>
<dbReference type="SUPFAM" id="SSF52172">
    <property type="entry name" value="CheY-like"/>
    <property type="match status" value="1"/>
</dbReference>
<dbReference type="InterPro" id="IPR011006">
    <property type="entry name" value="CheY-like_superfamily"/>
</dbReference>
<name>A0A068RAB6_9GAMM</name>
<keyword evidence="5 9" id="KW-0805">Transcription regulation</keyword>